<dbReference type="Proteomes" id="UP000092716">
    <property type="component" value="Chromosome 12"/>
</dbReference>
<dbReference type="Gene3D" id="1.10.3030.10">
    <property type="entry name" value="Gametocyte protein Pfg27"/>
    <property type="match status" value="1"/>
</dbReference>
<dbReference type="OrthoDB" id="385784at2759"/>
<keyword evidence="3" id="KW-1185">Reference proteome</keyword>
<evidence type="ECO:0000313" key="2">
    <source>
        <dbReference type="EMBL" id="ANQ10247.1"/>
    </source>
</evidence>
<accession>A0A1B1E5K0</accession>
<feature type="signal peptide" evidence="1">
    <location>
        <begin position="1"/>
        <end position="31"/>
    </location>
</feature>
<evidence type="ECO:0000313" key="3">
    <source>
        <dbReference type="Proteomes" id="UP000092716"/>
    </source>
</evidence>
<sequence length="245" mass="28088">MRNSRKCNFRRLSLFASLSVMFLCGSTFVSKNDTNVVKTFCEEESSCQREQVFGRILGQAGVQGVLSARNELMSFRRRSIYSQMDKLMDCLFRGFLDTLMWFTEEVYKSDGSGASEDTAVIEKIIRKQMYTEGVTLSNRTVTNEVQRTKERHEEIAAQGTTSEVVRRMMKIYELENNLSKETMKKVSAPNRTESIHDILNTEKIKLKIKKKLGIIPYNYDGVIIDSVASRIIGRVTDISKDENIM</sequence>
<protein>
    <submittedName>
        <fullName evidence="2">Gap</fullName>
    </submittedName>
</protein>
<dbReference type="AlphaFoldDB" id="A0A1B1E5K0"/>
<name>A0A1B1E5K0_9APIC</name>
<keyword evidence="1" id="KW-0732">Signal</keyword>
<gene>
    <name evidence="2" type="ORF">PCOAH_00037430</name>
</gene>
<proteinExistence type="predicted"/>
<dbReference type="GeneID" id="30910474"/>
<evidence type="ECO:0000256" key="1">
    <source>
        <dbReference type="SAM" id="SignalP"/>
    </source>
</evidence>
<dbReference type="VEuPathDB" id="PlasmoDB:PCOAH_00037430"/>
<feature type="chain" id="PRO_5008521602" evidence="1">
    <location>
        <begin position="32"/>
        <end position="245"/>
    </location>
</feature>
<dbReference type="InterPro" id="IPR036469">
    <property type="entry name" value="Pfg27_sf"/>
</dbReference>
<dbReference type="KEGG" id="pcot:PCOAH_00037430"/>
<dbReference type="RefSeq" id="XP_019916942.1">
    <property type="nucleotide sequence ID" value="XM_020060534.1"/>
</dbReference>
<dbReference type="EMBL" id="CP016250">
    <property type="protein sequence ID" value="ANQ10247.1"/>
    <property type="molecule type" value="Genomic_DNA"/>
</dbReference>
<organism evidence="2 3">
    <name type="scientific">Plasmodium coatneyi</name>
    <dbReference type="NCBI Taxonomy" id="208452"/>
    <lineage>
        <taxon>Eukaryota</taxon>
        <taxon>Sar</taxon>
        <taxon>Alveolata</taxon>
        <taxon>Apicomplexa</taxon>
        <taxon>Aconoidasida</taxon>
        <taxon>Haemosporida</taxon>
        <taxon>Plasmodiidae</taxon>
        <taxon>Plasmodium</taxon>
    </lineage>
</organism>
<reference evidence="3" key="1">
    <citation type="submission" date="2016-06" db="EMBL/GenBank/DDBJ databases">
        <title>First high quality genome sequence of Plasmodium coatneyi using continuous long reads from single molecule, real-time sequencing.</title>
        <authorList>
            <person name="Chien J.-T."/>
            <person name="Pakala S.B."/>
            <person name="Geraldo J.A."/>
            <person name="Lapp S.A."/>
            <person name="Barnwell J.W."/>
            <person name="Kissinger J.C."/>
            <person name="Galinski M.R."/>
            <person name="Humphrey J.C."/>
        </authorList>
    </citation>
    <scope>NUCLEOTIDE SEQUENCE [LARGE SCALE GENOMIC DNA]</scope>
    <source>
        <strain evidence="3">Hackeri</strain>
    </source>
</reference>